<keyword evidence="5" id="KW-0028">Amino-acid biosynthesis</keyword>
<dbReference type="Proteomes" id="UP000010469">
    <property type="component" value="Chromosome"/>
</dbReference>
<dbReference type="AlphaFoldDB" id="L0ABP2"/>
<comment type="pathway">
    <text evidence="1">Amino-acid biosynthesis; L-histidine biosynthesis; L-histidine from 5-phospho-alpha-D-ribose 1-diphosphate: step 7/9.</text>
</comment>
<evidence type="ECO:0000256" key="7">
    <source>
        <dbReference type="ARBA" id="ARBA00022898"/>
    </source>
</evidence>
<proteinExistence type="inferred from homology"/>
<dbReference type="InParanoid" id="L0ABP2"/>
<dbReference type="HOGENOM" id="CLU_017584_3_2_2"/>
<keyword evidence="4 11" id="KW-0032">Aminotransferase</keyword>
<gene>
    <name evidence="11" type="ordered locus">Calag_1122</name>
</gene>
<feature type="domain" description="Aminotransferase class I/classII large" evidence="10">
    <location>
        <begin position="14"/>
        <end position="334"/>
    </location>
</feature>
<keyword evidence="8" id="KW-0368">Histidine biosynthesis</keyword>
<evidence type="ECO:0000256" key="9">
    <source>
        <dbReference type="ARBA" id="ARBA00047481"/>
    </source>
</evidence>
<dbReference type="Gene3D" id="3.90.1150.10">
    <property type="entry name" value="Aspartate Aminotransferase, domain 1"/>
    <property type="match status" value="1"/>
</dbReference>
<evidence type="ECO:0000313" key="11">
    <source>
        <dbReference type="EMBL" id="AFZ70844.1"/>
    </source>
</evidence>
<dbReference type="CDD" id="cd00609">
    <property type="entry name" value="AAT_like"/>
    <property type="match status" value="1"/>
</dbReference>
<evidence type="ECO:0000256" key="1">
    <source>
        <dbReference type="ARBA" id="ARBA00005011"/>
    </source>
</evidence>
<evidence type="ECO:0000256" key="2">
    <source>
        <dbReference type="ARBA" id="ARBA00007970"/>
    </source>
</evidence>
<evidence type="ECO:0000313" key="12">
    <source>
        <dbReference type="Proteomes" id="UP000010469"/>
    </source>
</evidence>
<comment type="similarity">
    <text evidence="2">Belongs to the class-II pyridoxal-phosphate-dependent aminotransferase family. Histidinol-phosphate aminotransferase subfamily.</text>
</comment>
<dbReference type="EMBL" id="CP003378">
    <property type="protein sequence ID" value="AFZ70844.1"/>
    <property type="molecule type" value="Genomic_DNA"/>
</dbReference>
<dbReference type="RefSeq" id="WP_015232741.1">
    <property type="nucleotide sequence ID" value="NC_019791.1"/>
</dbReference>
<dbReference type="Pfam" id="PF00155">
    <property type="entry name" value="Aminotran_1_2"/>
    <property type="match status" value="1"/>
</dbReference>
<dbReference type="FunCoup" id="L0ABP2">
    <property type="interactions" value="55"/>
</dbReference>
<dbReference type="eggNOG" id="arCOG04273">
    <property type="taxonomic scope" value="Archaea"/>
</dbReference>
<dbReference type="InterPro" id="IPR004839">
    <property type="entry name" value="Aminotransferase_I/II_large"/>
</dbReference>
<keyword evidence="7" id="KW-0663">Pyridoxal phosphate</keyword>
<comment type="catalytic activity">
    <reaction evidence="9">
        <text>L-histidinol phosphate + 2-oxoglutarate = 3-(imidazol-4-yl)-2-oxopropyl phosphate + L-glutamate</text>
        <dbReference type="Rhea" id="RHEA:23744"/>
        <dbReference type="ChEBI" id="CHEBI:16810"/>
        <dbReference type="ChEBI" id="CHEBI:29985"/>
        <dbReference type="ChEBI" id="CHEBI:57766"/>
        <dbReference type="ChEBI" id="CHEBI:57980"/>
        <dbReference type="EC" id="2.6.1.9"/>
    </reaction>
</comment>
<name>L0ABP2_CALLD</name>
<reference evidence="12" key="1">
    <citation type="submission" date="2012-03" db="EMBL/GenBank/DDBJ databases">
        <title>Complete genome of Caldisphaera lagunensis DSM 15908.</title>
        <authorList>
            <person name="Lucas S."/>
            <person name="Copeland A."/>
            <person name="Lapidus A."/>
            <person name="Glavina del Rio T."/>
            <person name="Dalin E."/>
            <person name="Tice H."/>
            <person name="Bruce D."/>
            <person name="Goodwin L."/>
            <person name="Pitluck S."/>
            <person name="Peters L."/>
            <person name="Mikhailova N."/>
            <person name="Teshima H."/>
            <person name="Kyrpides N."/>
            <person name="Mavromatis K."/>
            <person name="Ivanova N."/>
            <person name="Brettin T."/>
            <person name="Detter J.C."/>
            <person name="Han C."/>
            <person name="Larimer F."/>
            <person name="Land M."/>
            <person name="Hauser L."/>
            <person name="Markowitz V."/>
            <person name="Cheng J.-F."/>
            <person name="Hugenholtz P."/>
            <person name="Woyke T."/>
            <person name="Wu D."/>
            <person name="Spring S."/>
            <person name="Schroeder M."/>
            <person name="Brambilla E."/>
            <person name="Klenk H.-P."/>
            <person name="Eisen J.A."/>
        </authorList>
    </citation>
    <scope>NUCLEOTIDE SEQUENCE [LARGE SCALE GENOMIC DNA]</scope>
    <source>
        <strain evidence="12">DSM 15908 / JCM 11604 / IC-154</strain>
    </source>
</reference>
<dbReference type="EC" id="2.6.1.9" evidence="3"/>
<evidence type="ECO:0000256" key="6">
    <source>
        <dbReference type="ARBA" id="ARBA00022679"/>
    </source>
</evidence>
<dbReference type="PANTHER" id="PTHR43643:SF6">
    <property type="entry name" value="HISTIDINOL-PHOSPHATE AMINOTRANSFERASE"/>
    <property type="match status" value="1"/>
</dbReference>
<dbReference type="InterPro" id="IPR015424">
    <property type="entry name" value="PyrdxlP-dep_Trfase"/>
</dbReference>
<evidence type="ECO:0000256" key="3">
    <source>
        <dbReference type="ARBA" id="ARBA00012748"/>
    </source>
</evidence>
<dbReference type="InterPro" id="IPR050106">
    <property type="entry name" value="HistidinolP_aminotransfase"/>
</dbReference>
<keyword evidence="6 11" id="KW-0808">Transferase</keyword>
<dbReference type="GeneID" id="14212382"/>
<dbReference type="KEGG" id="clg:Calag_1122"/>
<dbReference type="STRING" id="1056495.Calag_1122"/>
<evidence type="ECO:0000259" key="10">
    <source>
        <dbReference type="Pfam" id="PF00155"/>
    </source>
</evidence>
<sequence length="345" mass="39634" precursor="true">MIKRNHGGTSNKNVIDFSSPTNPYGPPAISDDILKNCIKNKVYKYYPSYKKLNKALSDYWGIDEDNIIPVNGSDEALTLIPLALKLKKLIIIEPNFGDFDLMSKNLRIRLIRPLIKLDLEELYIDIDEIVKIANKNNSPVLFSRPNNPTGYCMKEKDLEYLSSNINNLLIVDEAFVEISSCNKIKPNENIIIVRSQTKTFSTPGLRLGEVISLNKNILNKIESSLQAWPIDSVTNCFYIKLFKEKEFIKEYLTLSNNLIFKEKEFIMSNLDLTKFKSNTSFILIRHEKIPNPLFKKKLIKRGILIRDASTFFGLDKSYSRISIKTHDENLILLNSIKGVLNEKSY</sequence>
<dbReference type="OrthoDB" id="372018at2157"/>
<dbReference type="Gene3D" id="3.40.640.10">
    <property type="entry name" value="Type I PLP-dependent aspartate aminotransferase-like (Major domain)"/>
    <property type="match status" value="1"/>
</dbReference>
<evidence type="ECO:0000256" key="5">
    <source>
        <dbReference type="ARBA" id="ARBA00022605"/>
    </source>
</evidence>
<protein>
    <recommendedName>
        <fullName evidence="3">histidinol-phosphate transaminase</fullName>
        <ecNumber evidence="3">2.6.1.9</ecNumber>
    </recommendedName>
</protein>
<evidence type="ECO:0000256" key="4">
    <source>
        <dbReference type="ARBA" id="ARBA00022576"/>
    </source>
</evidence>
<evidence type="ECO:0000256" key="8">
    <source>
        <dbReference type="ARBA" id="ARBA00023102"/>
    </source>
</evidence>
<dbReference type="InterPro" id="IPR015422">
    <property type="entry name" value="PyrdxlP-dep_Trfase_small"/>
</dbReference>
<dbReference type="InterPro" id="IPR015421">
    <property type="entry name" value="PyrdxlP-dep_Trfase_major"/>
</dbReference>
<organism evidence="11 12">
    <name type="scientific">Caldisphaera lagunensis (strain DSM 15908 / JCM 11604 / ANMR 0165 / IC-154)</name>
    <dbReference type="NCBI Taxonomy" id="1056495"/>
    <lineage>
        <taxon>Archaea</taxon>
        <taxon>Thermoproteota</taxon>
        <taxon>Thermoprotei</taxon>
        <taxon>Acidilobales</taxon>
        <taxon>Caldisphaeraceae</taxon>
        <taxon>Caldisphaera</taxon>
    </lineage>
</organism>
<dbReference type="GO" id="GO:0030170">
    <property type="term" value="F:pyridoxal phosphate binding"/>
    <property type="evidence" value="ECO:0007669"/>
    <property type="project" value="InterPro"/>
</dbReference>
<dbReference type="SUPFAM" id="SSF53383">
    <property type="entry name" value="PLP-dependent transferases"/>
    <property type="match status" value="1"/>
</dbReference>
<dbReference type="GO" id="GO:0004400">
    <property type="term" value="F:histidinol-phosphate transaminase activity"/>
    <property type="evidence" value="ECO:0007669"/>
    <property type="project" value="UniProtKB-EC"/>
</dbReference>
<dbReference type="GO" id="GO:0000105">
    <property type="term" value="P:L-histidine biosynthetic process"/>
    <property type="evidence" value="ECO:0007669"/>
    <property type="project" value="UniProtKB-KW"/>
</dbReference>
<keyword evidence="12" id="KW-1185">Reference proteome</keyword>
<dbReference type="PANTHER" id="PTHR43643">
    <property type="entry name" value="HISTIDINOL-PHOSPHATE AMINOTRANSFERASE 2"/>
    <property type="match status" value="1"/>
</dbReference>
<accession>L0ABP2</accession>